<dbReference type="Gene3D" id="3.40.50.1010">
    <property type="entry name" value="5'-nuclease"/>
    <property type="match status" value="1"/>
</dbReference>
<dbReference type="Pfam" id="PF09722">
    <property type="entry name" value="Xre_MbcA_ParS_C"/>
    <property type="match status" value="1"/>
</dbReference>
<dbReference type="KEGG" id="cate:C2869_09240"/>
<dbReference type="OrthoDB" id="9809421at2"/>
<keyword evidence="3" id="KW-1185">Reference proteome</keyword>
<protein>
    <submittedName>
        <fullName evidence="2">6-hydroxy-3-succinoylpyridine hydroxylase</fullName>
    </submittedName>
</protein>
<dbReference type="CDD" id="cd18722">
    <property type="entry name" value="PIN_NicB-like"/>
    <property type="match status" value="1"/>
</dbReference>
<dbReference type="RefSeq" id="WP_108602664.1">
    <property type="nucleotide sequence ID" value="NZ_CP026604.1"/>
</dbReference>
<dbReference type="AlphaFoldDB" id="A0A2S0VQZ6"/>
<sequence>MDELNLQLRTRIYIDGYNLYYGRLKGSKYKWLDLHKLFFDNVLPYVLIPGSTNKITSVATQSAVKYFTADISEKVAKAGDSVDSQRKYHTALKNHLKDNIEIIKGYYSIVKSHAKLVDPLDDSIPPKDCQTVKIWKIEEKRTDVNLALQAYHDAITGEIDHAVFVTNDTDIATSLEMIRKHTAVKIGVVIPRWDAREPNMELIQLAHWKRECINEDELKRSQLPRVILGKRKSSVKPLSWYAQPERLQSIIDEAKPVMPKVGELFKWLEKENPYLNNQKPIDMIESEDGYYNVLAYIRSYIKSKKQ</sequence>
<accession>A0A2S0VQZ6</accession>
<reference evidence="2 3" key="1">
    <citation type="submission" date="2018-01" db="EMBL/GenBank/DDBJ databases">
        <title>Genome sequence of a Cantenovulum-like bacteria.</title>
        <authorList>
            <person name="Tan W.R."/>
            <person name="Lau N.-S."/>
            <person name="Go F."/>
            <person name="Amirul A.-A.A."/>
        </authorList>
    </citation>
    <scope>NUCLEOTIDE SEQUENCE [LARGE SCALE GENOMIC DNA]</scope>
    <source>
        <strain evidence="2 3">CCB-QB4</strain>
    </source>
</reference>
<dbReference type="Proteomes" id="UP000244441">
    <property type="component" value="Chromosome"/>
</dbReference>
<evidence type="ECO:0000313" key="2">
    <source>
        <dbReference type="EMBL" id="AWB66602.1"/>
    </source>
</evidence>
<gene>
    <name evidence="2" type="ORF">C2869_09240</name>
</gene>
<evidence type="ECO:0000313" key="3">
    <source>
        <dbReference type="Proteomes" id="UP000244441"/>
    </source>
</evidence>
<organism evidence="2 3">
    <name type="scientific">Saccharobesus litoralis</name>
    <dbReference type="NCBI Taxonomy" id="2172099"/>
    <lineage>
        <taxon>Bacteria</taxon>
        <taxon>Pseudomonadati</taxon>
        <taxon>Pseudomonadota</taxon>
        <taxon>Gammaproteobacteria</taxon>
        <taxon>Alteromonadales</taxon>
        <taxon>Alteromonadaceae</taxon>
        <taxon>Saccharobesus</taxon>
    </lineage>
</organism>
<dbReference type="InterPro" id="IPR024467">
    <property type="entry name" value="Xre/MbcA/ParS-like_toxin-bd"/>
</dbReference>
<proteinExistence type="predicted"/>
<evidence type="ECO:0000259" key="1">
    <source>
        <dbReference type="Pfam" id="PF09722"/>
    </source>
</evidence>
<name>A0A2S0VQZ6_9ALTE</name>
<feature type="domain" description="Antitoxin Xre/MbcA/ParS-like toxin-binding" evidence="1">
    <location>
        <begin position="266"/>
        <end position="297"/>
    </location>
</feature>
<dbReference type="EMBL" id="CP026604">
    <property type="protein sequence ID" value="AWB66602.1"/>
    <property type="molecule type" value="Genomic_DNA"/>
</dbReference>